<feature type="transmembrane region" description="Helical" evidence="5">
    <location>
        <begin position="38"/>
        <end position="60"/>
    </location>
</feature>
<comment type="caution">
    <text evidence="7">The sequence shown here is derived from an EMBL/GenBank/DDBJ whole genome shotgun (WGS) entry which is preliminary data.</text>
</comment>
<evidence type="ECO:0000256" key="3">
    <source>
        <dbReference type="ARBA" id="ARBA00022989"/>
    </source>
</evidence>
<dbReference type="AlphaFoldDB" id="A0A0X3UXG1"/>
<dbReference type="InterPro" id="IPR005828">
    <property type="entry name" value="MFS_sugar_transport-like"/>
</dbReference>
<dbReference type="PANTHER" id="PTHR23508:SF10">
    <property type="entry name" value="CARBOXYLIC ACID TRANSPORTER PROTEIN HOMOLOG"/>
    <property type="match status" value="1"/>
</dbReference>
<protein>
    <recommendedName>
        <fullName evidence="6">Major facilitator superfamily (MFS) profile domain-containing protein</fullName>
    </recommendedName>
</protein>
<dbReference type="GO" id="GO:0046943">
    <property type="term" value="F:carboxylic acid transmembrane transporter activity"/>
    <property type="evidence" value="ECO:0007669"/>
    <property type="project" value="TreeGrafter"/>
</dbReference>
<evidence type="ECO:0000259" key="6">
    <source>
        <dbReference type="PROSITE" id="PS50850"/>
    </source>
</evidence>
<feature type="transmembrane region" description="Helical" evidence="5">
    <location>
        <begin position="6"/>
        <end position="26"/>
    </location>
</feature>
<dbReference type="RefSeq" id="WP_062703734.1">
    <property type="nucleotide sequence ID" value="NZ_LLZG01000128.1"/>
</dbReference>
<dbReference type="Pfam" id="PF00083">
    <property type="entry name" value="Sugar_tr"/>
    <property type="match status" value="1"/>
</dbReference>
<evidence type="ECO:0000313" key="8">
    <source>
        <dbReference type="Proteomes" id="UP000053923"/>
    </source>
</evidence>
<dbReference type="GO" id="GO:0005886">
    <property type="term" value="C:plasma membrane"/>
    <property type="evidence" value="ECO:0007669"/>
    <property type="project" value="UniProtKB-SubCell"/>
</dbReference>
<evidence type="ECO:0000313" key="7">
    <source>
        <dbReference type="EMBL" id="KUL37203.1"/>
    </source>
</evidence>
<dbReference type="InterPro" id="IPR020846">
    <property type="entry name" value="MFS_dom"/>
</dbReference>
<dbReference type="SUPFAM" id="SSF103473">
    <property type="entry name" value="MFS general substrate transporter"/>
    <property type="match status" value="1"/>
</dbReference>
<accession>A0A0X3UXG1</accession>
<dbReference type="EMBL" id="LLZG01000128">
    <property type="protein sequence ID" value="KUL37203.1"/>
    <property type="molecule type" value="Genomic_DNA"/>
</dbReference>
<dbReference type="PANTHER" id="PTHR23508">
    <property type="entry name" value="CARBOXYLIC ACID TRANSPORTER PROTEIN HOMOLOG"/>
    <property type="match status" value="1"/>
</dbReference>
<reference evidence="8" key="1">
    <citation type="submission" date="2015-10" db="EMBL/GenBank/DDBJ databases">
        <authorList>
            <person name="Ju K.-S."/>
            <person name="Doroghazi J.R."/>
            <person name="Metcalf W.W."/>
        </authorList>
    </citation>
    <scope>NUCLEOTIDE SEQUENCE [LARGE SCALE GENOMIC DNA]</scope>
    <source>
        <strain evidence="8">NRRL 3151</strain>
    </source>
</reference>
<feature type="transmembrane region" description="Helical" evidence="5">
    <location>
        <begin position="66"/>
        <end position="84"/>
    </location>
</feature>
<gene>
    <name evidence="7" type="ORF">ADL12_18290</name>
</gene>
<keyword evidence="4 5" id="KW-0472">Membrane</keyword>
<sequence length="123" mass="13003">MFFDGMDVNIYGAVMPHMLVGALTAGNLTDWLGRRLTLVSSVTLFSIGSAICATAGGVGLFGCGRFIAGLGLGGLIPLCLAMAMEFAPPHRAALTTGLLMTSYHAGEQRRADWWCWVRLPGGQ</sequence>
<dbReference type="PROSITE" id="PS50850">
    <property type="entry name" value="MFS"/>
    <property type="match status" value="1"/>
</dbReference>
<comment type="subcellular location">
    <subcellularLocation>
        <location evidence="1">Cell membrane</location>
        <topology evidence="1">Multi-pass membrane protein</topology>
    </subcellularLocation>
</comment>
<keyword evidence="2 5" id="KW-0812">Transmembrane</keyword>
<keyword evidence="8" id="KW-1185">Reference proteome</keyword>
<feature type="domain" description="Major facilitator superfamily (MFS) profile" evidence="6">
    <location>
        <begin position="1"/>
        <end position="123"/>
    </location>
</feature>
<proteinExistence type="predicted"/>
<evidence type="ECO:0000256" key="5">
    <source>
        <dbReference type="SAM" id="Phobius"/>
    </source>
</evidence>
<dbReference type="InterPro" id="IPR036259">
    <property type="entry name" value="MFS_trans_sf"/>
</dbReference>
<organism evidence="7 8">
    <name type="scientific">Streptomyces regalis</name>
    <dbReference type="NCBI Taxonomy" id="68262"/>
    <lineage>
        <taxon>Bacteria</taxon>
        <taxon>Bacillati</taxon>
        <taxon>Actinomycetota</taxon>
        <taxon>Actinomycetes</taxon>
        <taxon>Kitasatosporales</taxon>
        <taxon>Streptomycetaceae</taxon>
        <taxon>Streptomyces</taxon>
    </lineage>
</organism>
<evidence type="ECO:0000256" key="4">
    <source>
        <dbReference type="ARBA" id="ARBA00023136"/>
    </source>
</evidence>
<name>A0A0X3UXG1_9ACTN</name>
<dbReference type="Gene3D" id="1.20.1250.20">
    <property type="entry name" value="MFS general substrate transporter like domains"/>
    <property type="match status" value="1"/>
</dbReference>
<evidence type="ECO:0000256" key="2">
    <source>
        <dbReference type="ARBA" id="ARBA00022692"/>
    </source>
</evidence>
<evidence type="ECO:0000256" key="1">
    <source>
        <dbReference type="ARBA" id="ARBA00004651"/>
    </source>
</evidence>
<keyword evidence="3 5" id="KW-1133">Transmembrane helix</keyword>
<dbReference type="Proteomes" id="UP000053923">
    <property type="component" value="Unassembled WGS sequence"/>
</dbReference>